<protein>
    <submittedName>
        <fullName evidence="1">Putative transposase</fullName>
    </submittedName>
</protein>
<keyword evidence="2" id="KW-1185">Reference proteome</keyword>
<dbReference type="AlphaFoldDB" id="W0PK81"/>
<gene>
    <name evidence="1" type="ORF">MIM_c33370</name>
</gene>
<dbReference type="OrthoDB" id="9810995at2"/>
<name>W0PK81_ADVMD</name>
<evidence type="ECO:0000313" key="2">
    <source>
        <dbReference type="Proteomes" id="UP000019095"/>
    </source>
</evidence>
<dbReference type="KEGG" id="amim:MIM_c33370"/>
<sequence>MKKCRTFDAQFKLEVVHMIKDQDLSVSQVSKTTGVGETAIRAGLRRMKQSRP</sequence>
<dbReference type="InterPro" id="IPR010921">
    <property type="entry name" value="Trp_repressor/repl_initiator"/>
</dbReference>
<dbReference type="RefSeq" id="WP_158318750.1">
    <property type="nucleotide sequence ID" value="NZ_CP003915.1"/>
</dbReference>
<dbReference type="EMBL" id="CP003915">
    <property type="protein sequence ID" value="AHG65398.1"/>
    <property type="molecule type" value="Genomic_DNA"/>
</dbReference>
<evidence type="ECO:0000313" key="1">
    <source>
        <dbReference type="EMBL" id="AHG65398.1"/>
    </source>
</evidence>
<proteinExistence type="predicted"/>
<reference evidence="1 2" key="1">
    <citation type="journal article" date="2014" name="Microbiology">
        <title>Unravelling the complete genome sequence of Advenella mimigardefordensis strain DPN7T and novel insights in the catabolism of the xenobiotic polythioester precursor 3,3'-dithiodipropionate.</title>
        <authorList>
            <person name="Wubbeler J.H."/>
            <person name="Hiessl S."/>
            <person name="Schuldes J."/>
            <person name="Thurmer A."/>
            <person name="Daniel R."/>
            <person name="Steinbuchel A."/>
        </authorList>
    </citation>
    <scope>NUCLEOTIDE SEQUENCE [LARGE SCALE GENOMIC DNA]</scope>
    <source>
        <strain evidence="2">DSM 17166 / LMG 22922 / DPN7</strain>
    </source>
</reference>
<dbReference type="Proteomes" id="UP000019095">
    <property type="component" value="Chromosome"/>
</dbReference>
<dbReference type="SUPFAM" id="SSF48295">
    <property type="entry name" value="TrpR-like"/>
    <property type="match status" value="1"/>
</dbReference>
<organism evidence="1 2">
    <name type="scientific">Advenella mimigardefordensis (strain DSM 17166 / LMG 22922 / DPN7)</name>
    <dbReference type="NCBI Taxonomy" id="1247726"/>
    <lineage>
        <taxon>Bacteria</taxon>
        <taxon>Pseudomonadati</taxon>
        <taxon>Pseudomonadota</taxon>
        <taxon>Betaproteobacteria</taxon>
        <taxon>Burkholderiales</taxon>
        <taxon>Alcaligenaceae</taxon>
    </lineage>
</organism>
<accession>W0PK81</accession>
<dbReference type="PATRIC" id="fig|1247726.3.peg.3689"/>
<dbReference type="GO" id="GO:0043565">
    <property type="term" value="F:sequence-specific DNA binding"/>
    <property type="evidence" value="ECO:0007669"/>
    <property type="project" value="InterPro"/>
</dbReference>
<dbReference type="HOGENOM" id="CLU_3075924_0_0_4"/>